<dbReference type="InterPro" id="IPR002509">
    <property type="entry name" value="NODB_dom"/>
</dbReference>
<accession>A0ABW1VID6</accession>
<dbReference type="EC" id="3.-.-.-" evidence="4"/>
<dbReference type="RefSeq" id="WP_386730752.1">
    <property type="nucleotide sequence ID" value="NZ_JBHSTP010000002.1"/>
</dbReference>
<evidence type="ECO:0000313" key="4">
    <source>
        <dbReference type="EMBL" id="MFC6356395.1"/>
    </source>
</evidence>
<dbReference type="CDD" id="cd10917">
    <property type="entry name" value="CE4_NodB_like_6s_7s"/>
    <property type="match status" value="1"/>
</dbReference>
<dbReference type="InterPro" id="IPR011330">
    <property type="entry name" value="Glyco_hydro/deAcase_b/a-brl"/>
</dbReference>
<evidence type="ECO:0000256" key="1">
    <source>
        <dbReference type="ARBA" id="ARBA00022723"/>
    </source>
</evidence>
<organism evidence="4 5">
    <name type="scientific">Luethyella okanaganae</name>
    <dbReference type="NCBI Taxonomy" id="69372"/>
    <lineage>
        <taxon>Bacteria</taxon>
        <taxon>Bacillati</taxon>
        <taxon>Actinomycetota</taxon>
        <taxon>Actinomycetes</taxon>
        <taxon>Micrococcales</taxon>
        <taxon>Microbacteriaceae</taxon>
        <taxon>Luethyella</taxon>
    </lineage>
</organism>
<dbReference type="GO" id="GO:0016787">
    <property type="term" value="F:hydrolase activity"/>
    <property type="evidence" value="ECO:0007669"/>
    <property type="project" value="UniProtKB-KW"/>
</dbReference>
<dbReference type="PANTHER" id="PTHR10587:SF133">
    <property type="entry name" value="CHITIN DEACETYLASE 1-RELATED"/>
    <property type="match status" value="1"/>
</dbReference>
<dbReference type="InterPro" id="IPR050248">
    <property type="entry name" value="Polysacc_deacetylase_ArnD"/>
</dbReference>
<dbReference type="Gene3D" id="3.20.20.370">
    <property type="entry name" value="Glycoside hydrolase/deacetylase"/>
    <property type="match status" value="1"/>
</dbReference>
<feature type="domain" description="NodB homology" evidence="3">
    <location>
        <begin position="16"/>
        <end position="198"/>
    </location>
</feature>
<comment type="caution">
    <text evidence="4">The sequence shown here is derived from an EMBL/GenBank/DDBJ whole genome shotgun (WGS) entry which is preliminary data.</text>
</comment>
<sequence>MPVPPGALTGLPGEGSLLAWTVDDGTSPEVLAAYARFAHETGTRLTFFVNGIYDAWDGNVEVLRPLVDSGQLQLGNHTWSHADLTSLSDSEVVHELQRNHDFIQNLWGVDARPFFRPPFGYHDDRIDHLAADIGYTVPTLWHGSLSDSGLITEQQIVDFATEWFLPQHIVIGHLNFDPVTRVFPQLMQIVRQRGLQTVTLNDVFTSQAHP</sequence>
<protein>
    <submittedName>
        <fullName evidence="4">Polysaccharide deacetylase family protein</fullName>
        <ecNumber evidence="4">3.-.-.-</ecNumber>
    </submittedName>
</protein>
<dbReference type="SUPFAM" id="SSF88713">
    <property type="entry name" value="Glycoside hydrolase/deacetylase"/>
    <property type="match status" value="1"/>
</dbReference>
<keyword evidence="1" id="KW-0479">Metal-binding</keyword>
<dbReference type="Proteomes" id="UP001596306">
    <property type="component" value="Unassembled WGS sequence"/>
</dbReference>
<evidence type="ECO:0000259" key="3">
    <source>
        <dbReference type="PROSITE" id="PS51677"/>
    </source>
</evidence>
<name>A0ABW1VID6_9MICO</name>
<dbReference type="PROSITE" id="PS51677">
    <property type="entry name" value="NODB"/>
    <property type="match status" value="1"/>
</dbReference>
<evidence type="ECO:0000256" key="2">
    <source>
        <dbReference type="ARBA" id="ARBA00022801"/>
    </source>
</evidence>
<gene>
    <name evidence="4" type="ORF">ACFQB0_09775</name>
</gene>
<dbReference type="EMBL" id="JBHSTP010000002">
    <property type="protein sequence ID" value="MFC6356395.1"/>
    <property type="molecule type" value="Genomic_DNA"/>
</dbReference>
<dbReference type="PANTHER" id="PTHR10587">
    <property type="entry name" value="GLYCOSYL TRANSFERASE-RELATED"/>
    <property type="match status" value="1"/>
</dbReference>
<evidence type="ECO:0000313" key="5">
    <source>
        <dbReference type="Proteomes" id="UP001596306"/>
    </source>
</evidence>
<proteinExistence type="predicted"/>
<reference evidence="5" key="1">
    <citation type="journal article" date="2019" name="Int. J. Syst. Evol. Microbiol.">
        <title>The Global Catalogue of Microorganisms (GCM) 10K type strain sequencing project: providing services to taxonomists for standard genome sequencing and annotation.</title>
        <authorList>
            <consortium name="The Broad Institute Genomics Platform"/>
            <consortium name="The Broad Institute Genome Sequencing Center for Infectious Disease"/>
            <person name="Wu L."/>
            <person name="Ma J."/>
        </authorList>
    </citation>
    <scope>NUCLEOTIDE SEQUENCE [LARGE SCALE GENOMIC DNA]</scope>
    <source>
        <strain evidence="5">CCUG 43304</strain>
    </source>
</reference>
<keyword evidence="2 4" id="KW-0378">Hydrolase</keyword>
<keyword evidence="5" id="KW-1185">Reference proteome</keyword>
<dbReference type="Pfam" id="PF01522">
    <property type="entry name" value="Polysacc_deac_1"/>
    <property type="match status" value="1"/>
</dbReference>